<organism evidence="1 2">
    <name type="scientific">Trypanosoma cruzi marinkellei</name>
    <dbReference type="NCBI Taxonomy" id="85056"/>
    <lineage>
        <taxon>Eukaryota</taxon>
        <taxon>Discoba</taxon>
        <taxon>Euglenozoa</taxon>
        <taxon>Kinetoplastea</taxon>
        <taxon>Metakinetoplastina</taxon>
        <taxon>Trypanosomatida</taxon>
        <taxon>Trypanosomatidae</taxon>
        <taxon>Trypanosoma</taxon>
        <taxon>Schizotrypanum</taxon>
    </lineage>
</organism>
<accession>K2MUX6</accession>
<comment type="caution">
    <text evidence="1">The sequence shown here is derived from an EMBL/GenBank/DDBJ whole genome shotgun (WGS) entry which is preliminary data.</text>
</comment>
<proteinExistence type="predicted"/>
<dbReference type="Proteomes" id="UP000007350">
    <property type="component" value="Unassembled WGS sequence"/>
</dbReference>
<dbReference type="AlphaFoldDB" id="K2MUX6"/>
<reference evidence="1 2" key="1">
    <citation type="journal article" date="2012" name="BMC Genomics">
        <title>Comparative genomic analysis of human infective Trypanosoma cruzi lineages with the bat-restricted subspecies T. cruzi marinkellei.</title>
        <authorList>
            <person name="Franzen O."/>
            <person name="Talavera-Lopez C."/>
            <person name="Ochaya S."/>
            <person name="Butler C.E."/>
            <person name="Messenger L.A."/>
            <person name="Lewis M.D."/>
            <person name="Llewellyn M.S."/>
            <person name="Marinkelle C.J."/>
            <person name="Tyler K.M."/>
            <person name="Miles M.A."/>
            <person name="Andersson B."/>
        </authorList>
    </citation>
    <scope>NUCLEOTIDE SEQUENCE [LARGE SCALE GENOMIC DNA]</scope>
    <source>
        <strain evidence="1 2">B7</strain>
    </source>
</reference>
<evidence type="ECO:0000313" key="2">
    <source>
        <dbReference type="Proteomes" id="UP000007350"/>
    </source>
</evidence>
<name>K2MUX6_TRYCR</name>
<evidence type="ECO:0000313" key="1">
    <source>
        <dbReference type="EMBL" id="EKF29514.1"/>
    </source>
</evidence>
<dbReference type="EMBL" id="AHKC01013039">
    <property type="protein sequence ID" value="EKF29514.1"/>
    <property type="molecule type" value="Genomic_DNA"/>
</dbReference>
<sequence length="238" mass="26514">MSLAVVLTDRAISVTFHTYPRAHHYHGCTPQVCTRNVGALDDAALGFVARYRPHFCVCRRCDGDFRQFAHSFTARPFDLFGTPHSAGRGYRCGLATLVWGACTRNSLFFPIPLWPCEVHAPQQTQRGVVLSWRVRYSPRLLFYGSVRVCTFSLNRGSTRAHVDGSGLRGDSHCGRTLFIARSTEGRARGCSLSVVTAAYPSTKLVTRHPTRRPTSRSSQTHGAPAWPYWPKLLFVSDG</sequence>
<protein>
    <submittedName>
        <fullName evidence="1">Uncharacterized protein</fullName>
    </submittedName>
</protein>
<keyword evidence="2" id="KW-1185">Reference proteome</keyword>
<gene>
    <name evidence="1" type="ORF">MOQ_006700</name>
</gene>